<dbReference type="EMBL" id="OC907829">
    <property type="protein sequence ID" value="CAD7650676.1"/>
    <property type="molecule type" value="Genomic_DNA"/>
</dbReference>
<gene>
    <name evidence="2" type="ORF">OSB1V03_LOCUS22972</name>
</gene>
<dbReference type="OrthoDB" id="6511630at2759"/>
<accession>A0A7R9LZ95</accession>
<keyword evidence="3" id="KW-1185">Reference proteome</keyword>
<dbReference type="Pfam" id="PF20146">
    <property type="entry name" value="NRF"/>
    <property type="match status" value="1"/>
</dbReference>
<protein>
    <recommendedName>
        <fullName evidence="1">Nose resistant-to-fluoxetine protein N-terminal domain-containing protein</fullName>
    </recommendedName>
</protein>
<dbReference type="InterPro" id="IPR006621">
    <property type="entry name" value="Nose-resist-to-fluoxetine_N"/>
</dbReference>
<dbReference type="AlphaFoldDB" id="A0A7R9LZ95"/>
<name>A0A7R9LZ95_9ACAR</name>
<evidence type="ECO:0000313" key="3">
    <source>
        <dbReference type="Proteomes" id="UP000759131"/>
    </source>
</evidence>
<proteinExistence type="predicted"/>
<feature type="non-terminal residue" evidence="2">
    <location>
        <position position="1"/>
    </location>
</feature>
<evidence type="ECO:0000259" key="1">
    <source>
        <dbReference type="Pfam" id="PF20146"/>
    </source>
</evidence>
<organism evidence="2">
    <name type="scientific">Medioppia subpectinata</name>
    <dbReference type="NCBI Taxonomy" id="1979941"/>
    <lineage>
        <taxon>Eukaryota</taxon>
        <taxon>Metazoa</taxon>
        <taxon>Ecdysozoa</taxon>
        <taxon>Arthropoda</taxon>
        <taxon>Chelicerata</taxon>
        <taxon>Arachnida</taxon>
        <taxon>Acari</taxon>
        <taxon>Acariformes</taxon>
        <taxon>Sarcoptiformes</taxon>
        <taxon>Oribatida</taxon>
        <taxon>Brachypylina</taxon>
        <taxon>Oppioidea</taxon>
        <taxon>Oppiidae</taxon>
        <taxon>Medioppia</taxon>
    </lineage>
</organism>
<sequence>MSLSEAVPHKTRVELQEDFDQSLSKFLDSGMKFLLETRNVFNEELNDSKSDSEAKDVWIAYSKSWGRVFDSLVNDIRPKIMTSGAGDSLGSDVSFDCLLALMATVSGLKQQKDWAVKLYDSSGRPFSEGSLDGTITNLGAYDQCLSIDSDTTLTELVSVK</sequence>
<evidence type="ECO:0000313" key="2">
    <source>
        <dbReference type="EMBL" id="CAD7650676.1"/>
    </source>
</evidence>
<dbReference type="Proteomes" id="UP000759131">
    <property type="component" value="Unassembled WGS sequence"/>
</dbReference>
<feature type="domain" description="Nose resistant-to-fluoxetine protein N-terminal" evidence="1">
    <location>
        <begin position="97"/>
        <end position="152"/>
    </location>
</feature>
<reference evidence="2" key="1">
    <citation type="submission" date="2020-11" db="EMBL/GenBank/DDBJ databases">
        <authorList>
            <person name="Tran Van P."/>
        </authorList>
    </citation>
    <scope>NUCLEOTIDE SEQUENCE</scope>
</reference>
<dbReference type="EMBL" id="CAJPIZ010053254">
    <property type="protein sequence ID" value="CAG2123027.1"/>
    <property type="molecule type" value="Genomic_DNA"/>
</dbReference>